<proteinExistence type="inferred from homology"/>
<feature type="transmembrane region" description="Helical" evidence="6">
    <location>
        <begin position="386"/>
        <end position="406"/>
    </location>
</feature>
<feature type="transmembrane region" description="Helical" evidence="6">
    <location>
        <begin position="353"/>
        <end position="374"/>
    </location>
</feature>
<feature type="transmembrane region" description="Helical" evidence="6">
    <location>
        <begin position="82"/>
        <end position="110"/>
    </location>
</feature>
<dbReference type="InterPro" id="IPR015424">
    <property type="entry name" value="PyrdxlP-dep_Trfase"/>
</dbReference>
<keyword evidence="9" id="KW-1185">Reference proteome</keyword>
<dbReference type="InterPro" id="IPR011701">
    <property type="entry name" value="MFS"/>
</dbReference>
<feature type="domain" description="Major facilitator superfamily (MFS) profile" evidence="7">
    <location>
        <begin position="1416"/>
        <end position="1806"/>
    </location>
</feature>
<dbReference type="InterPro" id="IPR015421">
    <property type="entry name" value="PyrdxlP-dep_Trfase_major"/>
</dbReference>
<dbReference type="InterPro" id="IPR050327">
    <property type="entry name" value="Proton-linked_MCT"/>
</dbReference>
<dbReference type="EMBL" id="JADGIZ020000007">
    <property type="protein sequence ID" value="KAL2918201.1"/>
    <property type="molecule type" value="Genomic_DNA"/>
</dbReference>
<evidence type="ECO:0000256" key="4">
    <source>
        <dbReference type="ARBA" id="ARBA00022898"/>
    </source>
</evidence>
<dbReference type="InterPro" id="IPR000277">
    <property type="entry name" value="Cys/Met-Metab_PyrdxlP-dep_enz"/>
</dbReference>
<feature type="transmembrane region" description="Helical" evidence="6">
    <location>
        <begin position="329"/>
        <end position="347"/>
    </location>
</feature>
<feature type="region of interest" description="Disordered" evidence="5">
    <location>
        <begin position="29"/>
        <end position="61"/>
    </location>
</feature>
<feature type="transmembrane region" description="Helical" evidence="6">
    <location>
        <begin position="1742"/>
        <end position="1764"/>
    </location>
</feature>
<keyword evidence="6" id="KW-1133">Transmembrane helix</keyword>
<dbReference type="PANTHER" id="PTHR11360:SF284">
    <property type="entry name" value="EG:103B4.3 PROTEIN-RELATED"/>
    <property type="match status" value="1"/>
</dbReference>
<dbReference type="InterPro" id="IPR015422">
    <property type="entry name" value="PyrdxlP-dep_Trfase_small"/>
</dbReference>
<feature type="transmembrane region" description="Helical" evidence="6">
    <location>
        <begin position="1784"/>
        <end position="1805"/>
    </location>
</feature>
<dbReference type="Pfam" id="PF01053">
    <property type="entry name" value="Cys_Met_Meta_PP"/>
    <property type="match status" value="1"/>
</dbReference>
<dbReference type="SUPFAM" id="SSF103473">
    <property type="entry name" value="MFS general substrate transporter"/>
    <property type="match status" value="3"/>
</dbReference>
<dbReference type="Pfam" id="PF07690">
    <property type="entry name" value="MFS_1"/>
    <property type="match status" value="3"/>
</dbReference>
<feature type="transmembrane region" description="Helical" evidence="6">
    <location>
        <begin position="720"/>
        <end position="739"/>
    </location>
</feature>
<dbReference type="Proteomes" id="UP001527925">
    <property type="component" value="Unassembled WGS sequence"/>
</dbReference>
<feature type="transmembrane region" description="Helical" evidence="6">
    <location>
        <begin position="302"/>
        <end position="322"/>
    </location>
</feature>
<evidence type="ECO:0000256" key="6">
    <source>
        <dbReference type="SAM" id="Phobius"/>
    </source>
</evidence>
<accession>A0ABR4NFB0</accession>
<feature type="transmembrane region" description="Helical" evidence="6">
    <location>
        <begin position="654"/>
        <end position="676"/>
    </location>
</feature>
<feature type="transmembrane region" description="Helical" evidence="6">
    <location>
        <begin position="541"/>
        <end position="561"/>
    </location>
</feature>
<comment type="cofactor">
    <cofactor evidence="1">
        <name>pyridoxal 5'-phosphate</name>
        <dbReference type="ChEBI" id="CHEBI:597326"/>
    </cofactor>
</comment>
<reference evidence="8 9" key="1">
    <citation type="submission" date="2023-09" db="EMBL/GenBank/DDBJ databases">
        <title>Pangenome analysis of Batrachochytrium dendrobatidis and related Chytrids.</title>
        <authorList>
            <person name="Yacoub M.N."/>
            <person name="Stajich J.E."/>
            <person name="James T.Y."/>
        </authorList>
    </citation>
    <scope>NUCLEOTIDE SEQUENCE [LARGE SCALE GENOMIC DNA]</scope>
    <source>
        <strain evidence="8 9">JEL0888</strain>
    </source>
</reference>
<keyword evidence="6" id="KW-0472">Membrane</keyword>
<dbReference type="InterPro" id="IPR036259">
    <property type="entry name" value="MFS_trans_sf"/>
</dbReference>
<feature type="transmembrane region" description="Helical" evidence="6">
    <location>
        <begin position="1546"/>
        <end position="1569"/>
    </location>
</feature>
<evidence type="ECO:0000256" key="3">
    <source>
        <dbReference type="ARBA" id="ARBA00006727"/>
    </source>
</evidence>
<gene>
    <name evidence="8" type="ORF">HK105_202128</name>
</gene>
<name>A0ABR4NFB0_9FUNG</name>
<feature type="transmembrane region" description="Helical" evidence="6">
    <location>
        <begin position="567"/>
        <end position="587"/>
    </location>
</feature>
<feature type="transmembrane region" description="Helical" evidence="6">
    <location>
        <begin position="224"/>
        <end position="244"/>
    </location>
</feature>
<feature type="transmembrane region" description="Helical" evidence="6">
    <location>
        <begin position="1517"/>
        <end position="1534"/>
    </location>
</feature>
<dbReference type="SUPFAM" id="SSF53383">
    <property type="entry name" value="PLP-dependent transferases"/>
    <property type="match status" value="1"/>
</dbReference>
<evidence type="ECO:0000256" key="1">
    <source>
        <dbReference type="ARBA" id="ARBA00001933"/>
    </source>
</evidence>
<feature type="transmembrane region" description="Helical" evidence="6">
    <location>
        <begin position="594"/>
        <end position="610"/>
    </location>
</feature>
<dbReference type="Gene3D" id="3.90.1150.10">
    <property type="entry name" value="Aspartate Aminotransferase, domain 1"/>
    <property type="match status" value="1"/>
</dbReference>
<feature type="transmembrane region" description="Helical" evidence="6">
    <location>
        <begin position="1683"/>
        <end position="1701"/>
    </location>
</feature>
<feature type="transmembrane region" description="Helical" evidence="6">
    <location>
        <begin position="131"/>
        <end position="153"/>
    </location>
</feature>
<dbReference type="Gene3D" id="1.20.1250.20">
    <property type="entry name" value="MFS general substrate transporter like domains"/>
    <property type="match status" value="4"/>
</dbReference>
<evidence type="ECO:0000313" key="8">
    <source>
        <dbReference type="EMBL" id="KAL2918201.1"/>
    </source>
</evidence>
<comment type="caution">
    <text evidence="8">The sequence shown here is derived from an EMBL/GenBank/DDBJ whole genome shotgun (WGS) entry which is preliminary data.</text>
</comment>
<protein>
    <recommendedName>
        <fullName evidence="7">Major facilitator superfamily (MFS) profile domain-containing protein</fullName>
    </recommendedName>
</protein>
<feature type="transmembrane region" description="Helical" evidence="6">
    <location>
        <begin position="1707"/>
        <end position="1730"/>
    </location>
</feature>
<feature type="transmembrane region" description="Helical" evidence="6">
    <location>
        <begin position="1487"/>
        <end position="1511"/>
    </location>
</feature>
<feature type="transmembrane region" description="Helical" evidence="6">
    <location>
        <begin position="265"/>
        <end position="282"/>
    </location>
</feature>
<comment type="subcellular location">
    <subcellularLocation>
        <location evidence="2">Membrane</location>
        <topology evidence="2">Multi-pass membrane protein</topology>
    </subcellularLocation>
</comment>
<dbReference type="PROSITE" id="PS00868">
    <property type="entry name" value="CYS_MET_METAB_PP"/>
    <property type="match status" value="1"/>
</dbReference>
<evidence type="ECO:0000313" key="9">
    <source>
        <dbReference type="Proteomes" id="UP001527925"/>
    </source>
</evidence>
<feature type="transmembrane region" description="Helical" evidence="6">
    <location>
        <begin position="775"/>
        <end position="794"/>
    </location>
</feature>
<organism evidence="8 9">
    <name type="scientific">Polyrhizophydium stewartii</name>
    <dbReference type="NCBI Taxonomy" id="2732419"/>
    <lineage>
        <taxon>Eukaryota</taxon>
        <taxon>Fungi</taxon>
        <taxon>Fungi incertae sedis</taxon>
        <taxon>Chytridiomycota</taxon>
        <taxon>Chytridiomycota incertae sedis</taxon>
        <taxon>Chytridiomycetes</taxon>
        <taxon>Rhizophydiales</taxon>
        <taxon>Rhizophydiales incertae sedis</taxon>
        <taxon>Polyrhizophydium</taxon>
    </lineage>
</organism>
<feature type="transmembrane region" description="Helical" evidence="6">
    <location>
        <begin position="1616"/>
        <end position="1637"/>
    </location>
</feature>
<feature type="transmembrane region" description="Helical" evidence="6">
    <location>
        <begin position="504"/>
        <end position="529"/>
    </location>
</feature>
<feature type="transmembrane region" description="Helical" evidence="6">
    <location>
        <begin position="1457"/>
        <end position="1475"/>
    </location>
</feature>
<dbReference type="InterPro" id="IPR054542">
    <property type="entry name" value="Cys_met_metab_PP"/>
</dbReference>
<feature type="transmembrane region" description="Helical" evidence="6">
    <location>
        <begin position="165"/>
        <end position="188"/>
    </location>
</feature>
<dbReference type="Gene3D" id="3.40.640.10">
    <property type="entry name" value="Type I PLP-dependent aspartate aminotransferase-like (Major domain)"/>
    <property type="match status" value="1"/>
</dbReference>
<evidence type="ECO:0000256" key="2">
    <source>
        <dbReference type="ARBA" id="ARBA00004141"/>
    </source>
</evidence>
<dbReference type="PANTHER" id="PTHR11360">
    <property type="entry name" value="MONOCARBOXYLATE TRANSPORTER"/>
    <property type="match status" value="1"/>
</dbReference>
<sequence length="1813" mass="191804">MPAMPQQPAESAEALMLEDAADGVMLVREGGSVPVPASEKTAQQRDGAAKPDHPKAFDDSTAPGQLEEQAADDAVPEPDGGYGWVIVCVSFMFHVITIGLPSSYGVWQAAYKDVPEFAGSPNLALSLAEMYGARIVCLGGSLILALSLVLASLSTQLWHLHITQGLIFGMGISTSYFPSLAVLSDWFLRRRSTAMGIAFAGAGAGGLALGPLIRLLISEWGWRWALRAIGLGSGAILIACSLLLRMRTRHRASSRIDLTLFKNPLFLRLYAAGFVNAFAYFMPFFYMPTFAIKYGMTKEQGALLVGLLNGASGAGRVCLGIAGDIIGPVNAFFLCLLASTILIFAMWPFSTTFGTLIVLCVLFGFASGGLISLIPPVAGSLFHGKGNVGIITGMIFNSFLLGYIFGPPIAGALIDRSTTVGADGTKTTDFVPAIIDSHIAADGHPAATTTVEKLVDAKHPEAEHGGVATAISEASVVRRKTPSGAATEPPPAAPEAVPPADGSFGWVVVGASILIHFASIGLPASYGVFQAAYKNLPEFAAPAALAASLVLASFSTSIWQLFVTQGFLFGISTSLSFIPAISVLPSWFSKRRGIATDVAVAVAGLGGLALGPLIRLLISEIGGAVIALSSLLLRVRINSASKATLDASLFGNPLLMRMYMVIFMNSFTYFIPFFFVPTYALKYGMSSAQSALLIGLLNGASGAGRITLGLGSDFLGPVNTLGMCLFATTISVFVLWPGSTTFETLLEFVLVFGFFIGGLISLIPKAKAQLFSARGNIASVTGMLYSAFLCGYLFGSPIAGAMLDHFTTIQADGTKRTELLPAIMFSAGLSTLMLHADEAAGPDVAVPLHVSTTYRYDKGYNDRVAVARGWLKPEEAANPDDTTPHVYSRYTTEVRSRLETVLGKLESAHAVTYSSGLSAAYAVFLHFQPKRIYMSYEGYSGVHGVLDLYSRGRNVTVIYREKDTDGSGLQSLEAGDLIWLESPQNPRGEVADLAHYISKRAKGVIIGVDSTFAPPPIQNLLTHGADVVMHSSTKFLGGHSDLLGGVVMTRDLAVHEALSKDRMYTGAVMGNMEAWLLLRSMRTFKVRVMQQSETATKLAKWLNSRIAGESDEEALAIVERVWHASLPDNPGHEAAKRQGAGFAGVLSIDFVSHHHARLVCSHFKCFINATSLGGCESLVEWRAVFDDKVSPKLCRFSIGLEEFEDLQADMRQAFAKVAKQVAELHKAISSTETSEACQRIARCSASTESPETFFRRVMWATQKANEIANFSALMATIRSGNVQTAPGSRPSSAQAVAAQDAGPAEMRAASGLGAGQATEELLAAGASVGSGVTVLVVDEAAGSGRASAGQHLHAAAPILRLPDTSDTMATAASERSHVSGDAKASSDERAKAGVEAGLDGFEADNAGVPPPDGGFGWAVVFSGFMASVFTIGLHQSYGVFQEAYSNLPELGATSIEVAFIGSIGAAGMPVLAIFFGRLADKYSARAVMSFGALLMGFSFIVASFSTATWHLLVTQGFLFGISTSAVFMPFLGVLPDWFSKRRGLAMGIASAGGGIGGLVLSPLIRFLITEVGWRWALRIVGIGSLVLLLVSAALLRSRSRKVSTAKIDFSYFKDTSFLRLFAYSLVISLAWFVVPFYTPTYAVQYGMTKEQGALLEGLLNAASAFGRLGLGFMADYTGAVNTFALCLVLATAAIFALWPLASTFGMMLAFVLVFGLFLGGAASLVPTVVAQQFGSKGNLATVTGMIFTGDISSLIGTPIAGAIIDRYTTSLSDGSKSINFIPVIMYTGACFLVCALLALSIRISATKRLLAKI</sequence>
<dbReference type="PROSITE" id="PS50850">
    <property type="entry name" value="MFS"/>
    <property type="match status" value="1"/>
</dbReference>
<feature type="transmembrane region" description="Helical" evidence="6">
    <location>
        <begin position="1575"/>
        <end position="1595"/>
    </location>
</feature>
<evidence type="ECO:0000259" key="7">
    <source>
        <dbReference type="PROSITE" id="PS50850"/>
    </source>
</evidence>
<keyword evidence="6" id="KW-0812">Transmembrane</keyword>
<feature type="compositionally biased region" description="Basic and acidic residues" evidence="5">
    <location>
        <begin position="47"/>
        <end position="58"/>
    </location>
</feature>
<feature type="transmembrane region" description="Helical" evidence="6">
    <location>
        <begin position="745"/>
        <end position="763"/>
    </location>
</feature>
<feature type="transmembrane region" description="Helical" evidence="6">
    <location>
        <begin position="195"/>
        <end position="218"/>
    </location>
</feature>
<comment type="similarity">
    <text evidence="3">Belongs to the major facilitator superfamily. Monocarboxylate porter (TC 2.A.1.13) family.</text>
</comment>
<feature type="transmembrane region" description="Helical" evidence="6">
    <location>
        <begin position="1657"/>
        <end position="1676"/>
    </location>
</feature>
<evidence type="ECO:0000256" key="5">
    <source>
        <dbReference type="SAM" id="MobiDB-lite"/>
    </source>
</evidence>
<dbReference type="InterPro" id="IPR020846">
    <property type="entry name" value="MFS_dom"/>
</dbReference>
<keyword evidence="4" id="KW-0663">Pyridoxal phosphate</keyword>